<feature type="compositionally biased region" description="Polar residues" evidence="1">
    <location>
        <begin position="1"/>
        <end position="12"/>
    </location>
</feature>
<dbReference type="Pfam" id="PF08457">
    <property type="entry name" value="Sfi1"/>
    <property type="match status" value="1"/>
</dbReference>
<feature type="compositionally biased region" description="Basic and acidic residues" evidence="1">
    <location>
        <begin position="284"/>
        <end position="295"/>
    </location>
</feature>
<dbReference type="OrthoDB" id="1933281at2759"/>
<feature type="region of interest" description="Disordered" evidence="1">
    <location>
        <begin position="136"/>
        <end position="251"/>
    </location>
</feature>
<dbReference type="AlphaFoldDB" id="A0A0H2SA09"/>
<feature type="compositionally biased region" description="Acidic residues" evidence="1">
    <location>
        <begin position="207"/>
        <end position="222"/>
    </location>
</feature>
<feature type="region of interest" description="Disordered" evidence="1">
    <location>
        <begin position="1004"/>
        <end position="1105"/>
    </location>
</feature>
<name>A0A0H2SA09_9AGAM</name>
<dbReference type="STRING" id="27342.A0A0H2SA09"/>
<evidence type="ECO:0000256" key="1">
    <source>
        <dbReference type="SAM" id="MobiDB-lite"/>
    </source>
</evidence>
<feature type="domain" description="Sfi1 spindle body" evidence="2">
    <location>
        <begin position="510"/>
        <end position="751"/>
    </location>
</feature>
<dbReference type="InterPro" id="IPR013665">
    <property type="entry name" value="Sfi1_dom"/>
</dbReference>
<feature type="region of interest" description="Disordered" evidence="1">
    <location>
        <begin position="276"/>
        <end position="339"/>
    </location>
</feature>
<dbReference type="Proteomes" id="UP000053477">
    <property type="component" value="Unassembled WGS sequence"/>
</dbReference>
<accession>A0A0H2SA09</accession>
<reference evidence="3 4" key="1">
    <citation type="submission" date="2015-04" db="EMBL/GenBank/DDBJ databases">
        <title>Complete genome sequence of Schizopora paradoxa KUC8140, a cosmopolitan wood degrader in East Asia.</title>
        <authorList>
            <consortium name="DOE Joint Genome Institute"/>
            <person name="Min B."/>
            <person name="Park H."/>
            <person name="Jang Y."/>
            <person name="Kim J.-J."/>
            <person name="Kim K.H."/>
            <person name="Pangilinan J."/>
            <person name="Lipzen A."/>
            <person name="Riley R."/>
            <person name="Grigoriev I.V."/>
            <person name="Spatafora J.W."/>
            <person name="Choi I.-G."/>
        </authorList>
    </citation>
    <scope>NUCLEOTIDE SEQUENCE [LARGE SCALE GENOMIC DNA]</scope>
    <source>
        <strain evidence="3 4">KUC8140</strain>
    </source>
</reference>
<feature type="compositionally biased region" description="Basic and acidic residues" evidence="1">
    <location>
        <begin position="1032"/>
        <end position="1042"/>
    </location>
</feature>
<feature type="compositionally biased region" description="Polar residues" evidence="1">
    <location>
        <begin position="1004"/>
        <end position="1024"/>
    </location>
</feature>
<dbReference type="EMBL" id="KQ085893">
    <property type="protein sequence ID" value="KLO18528.1"/>
    <property type="molecule type" value="Genomic_DNA"/>
</dbReference>
<protein>
    <recommendedName>
        <fullName evidence="2">Sfi1 spindle body domain-containing protein</fullName>
    </recommendedName>
</protein>
<sequence length="1105" mass="129395">MAFFQPTRTSPKVPSRTLPLAGRGAAATATDSMSMMNALDSTISSTTSNAIAALSGLSSRDVRIVDEIIRRVPSATTFPTMFKAYNAVLQEHGLDATNDVVYYKILLKVGVVKGPNWGSRWETAKAQLGYDELVDQSEVGGEAETEAEEETPVKAKPTTTHTARLSRFNASPERHVPQTRHMFIDPEDESAASEKDSFTVHSHREDDENTQTEDDATEDGATEDSPTTLVQPAPIRATGGGRNALHLQTGPSTYPPLPSITEFLPVQAKKVQYGRQGANVPTAEKPHSHRHEETRLPAATSRLVRRGSPVKNDDSQRTVQVAKPADNSKPSHPTHDEDTWKKIKIQRDEKEADRFREIILLERYFRLWVDGLRWIKSTDAEVSKNRDKYLCSIALDKWRSRAAAKHQFFDQATKQLELYLLLTFYKKWRKRLKTKKMMVWRDDMRKRMAQVRQMVDDNLKERFWSEWRRAYQIRLSDNLYEQQLQRRFLARWKESRMLLQDREHDALELEQNFQHRQLADLLDYWRSKIALYRKEKQVINLVTMRIVSSAWTKWRDSLNEVHELQTRHDHNLKNIFFVQWRKRLQKSRSLNEKADKYKARQDAVLVRAVMRVWLTKERGLLLERATSVRRIQDAWQIWRTRIKDLNVLQNKALEFAGQTNLIVQHSAMSHWRQTLLNRHKLSSLAQQYYDEHLQSRMLTFWRIRLRQYIRTIKQARIARRYLVMRKSWDKWVENMRVKIIQKKAMRKYFDMWRAATARAQYHRFAQKKVEALINQRLKQEALQKWTEHVVFLKLRELETNEKRDLDIVRKYLGRWQSAHKECTDLIGLMQSHLYVKNEELLRRAFHSWLVLAKAKRERRLILAEREEEARLIRLATAWDTWREKLQALRLKPLEKAFRIQQDKNTLYRAFMIWNQRTMSTPAIRFYNTRLKAKYWRVWRDVMPMALQAKKARKFDRKKLLSRVIDKWVQAHRTKIALKAVARARYLRLPSGAPRKPLPYSSVLSGALQSSRSAPSAPSLTSGKSTRPDSPGEDDKDRQEVRSESNFGETRLGVRSRLLPPLGGRPVRSQGGGSEDGKTDLWLALRRRHGRAGPSTARSDTMDDRV</sequence>
<feature type="compositionally biased region" description="Acidic residues" evidence="1">
    <location>
        <begin position="141"/>
        <end position="150"/>
    </location>
</feature>
<keyword evidence="4" id="KW-1185">Reference proteome</keyword>
<evidence type="ECO:0000313" key="3">
    <source>
        <dbReference type="EMBL" id="KLO18528.1"/>
    </source>
</evidence>
<dbReference type="InParanoid" id="A0A0H2SA09"/>
<feature type="region of interest" description="Disordered" evidence="1">
    <location>
        <begin position="1"/>
        <end position="22"/>
    </location>
</feature>
<gene>
    <name evidence="3" type="ORF">SCHPADRAFT_993424</name>
</gene>
<feature type="compositionally biased region" description="Basic and acidic residues" evidence="1">
    <location>
        <begin position="192"/>
        <end position="206"/>
    </location>
</feature>
<proteinExistence type="predicted"/>
<evidence type="ECO:0000313" key="4">
    <source>
        <dbReference type="Proteomes" id="UP000053477"/>
    </source>
</evidence>
<evidence type="ECO:0000259" key="2">
    <source>
        <dbReference type="Pfam" id="PF08457"/>
    </source>
</evidence>
<organism evidence="3 4">
    <name type="scientific">Schizopora paradoxa</name>
    <dbReference type="NCBI Taxonomy" id="27342"/>
    <lineage>
        <taxon>Eukaryota</taxon>
        <taxon>Fungi</taxon>
        <taxon>Dikarya</taxon>
        <taxon>Basidiomycota</taxon>
        <taxon>Agaricomycotina</taxon>
        <taxon>Agaricomycetes</taxon>
        <taxon>Hymenochaetales</taxon>
        <taxon>Schizoporaceae</taxon>
        <taxon>Schizopora</taxon>
    </lineage>
</organism>